<keyword evidence="10 15" id="KW-1133">Transmembrane helix</keyword>
<evidence type="ECO:0000313" key="18">
    <source>
        <dbReference type="EMBL" id="CAL4790479.1"/>
    </source>
</evidence>
<dbReference type="Pfam" id="PF00400">
    <property type="entry name" value="WD40"/>
    <property type="match status" value="4"/>
</dbReference>
<keyword evidence="11" id="KW-0333">Golgi apparatus</keyword>
<dbReference type="SUPFAM" id="SSF50978">
    <property type="entry name" value="WD40 repeat-like"/>
    <property type="match status" value="1"/>
</dbReference>
<feature type="repeat" description="WD" evidence="13">
    <location>
        <begin position="1904"/>
        <end position="1930"/>
    </location>
</feature>
<dbReference type="PANTHER" id="PTHR19879">
    <property type="entry name" value="TRANSCRIPTION INITIATION FACTOR TFIID"/>
    <property type="match status" value="1"/>
</dbReference>
<dbReference type="InterPro" id="IPR001680">
    <property type="entry name" value="WD40_rpt"/>
</dbReference>
<feature type="repeat" description="WD" evidence="13">
    <location>
        <begin position="1055"/>
        <end position="1089"/>
    </location>
</feature>
<feature type="transmembrane region" description="Helical" evidence="15">
    <location>
        <begin position="531"/>
        <end position="551"/>
    </location>
</feature>
<evidence type="ECO:0000256" key="3">
    <source>
        <dbReference type="ARBA" id="ARBA00009727"/>
    </source>
</evidence>
<dbReference type="InterPro" id="IPR036322">
    <property type="entry name" value="WD40_repeat_dom_sf"/>
</dbReference>
<dbReference type="InterPro" id="IPR015943">
    <property type="entry name" value="WD40/YVTN_repeat-like_dom_sf"/>
</dbReference>
<organism evidence="17">
    <name type="scientific">Cladocopium goreaui</name>
    <dbReference type="NCBI Taxonomy" id="2562237"/>
    <lineage>
        <taxon>Eukaryota</taxon>
        <taxon>Sar</taxon>
        <taxon>Alveolata</taxon>
        <taxon>Dinophyceae</taxon>
        <taxon>Suessiales</taxon>
        <taxon>Symbiodiniaceae</taxon>
        <taxon>Cladocopium</taxon>
    </lineage>
</organism>
<evidence type="ECO:0000313" key="19">
    <source>
        <dbReference type="Proteomes" id="UP001152797"/>
    </source>
</evidence>
<dbReference type="InterPro" id="IPR011990">
    <property type="entry name" value="TPR-like_helical_dom_sf"/>
</dbReference>
<name>A0A9P1D5Y8_9DINO</name>
<proteinExistence type="inferred from homology"/>
<dbReference type="Gene3D" id="1.25.40.10">
    <property type="entry name" value="Tetratricopeptide repeat domain"/>
    <property type="match status" value="1"/>
</dbReference>
<dbReference type="InterPro" id="IPR046341">
    <property type="entry name" value="SET_dom_sf"/>
</dbReference>
<evidence type="ECO:0000256" key="14">
    <source>
        <dbReference type="SAM" id="MobiDB-lite"/>
    </source>
</evidence>
<evidence type="ECO:0000256" key="2">
    <source>
        <dbReference type="ARBA" id="ARBA00004653"/>
    </source>
</evidence>
<feature type="compositionally biased region" description="Polar residues" evidence="14">
    <location>
        <begin position="747"/>
        <end position="759"/>
    </location>
</feature>
<feature type="repeat" description="WD" evidence="13">
    <location>
        <begin position="1671"/>
        <end position="1712"/>
    </location>
</feature>
<evidence type="ECO:0000256" key="1">
    <source>
        <dbReference type="ARBA" id="ARBA00004477"/>
    </source>
</evidence>
<dbReference type="Pfam" id="PF00856">
    <property type="entry name" value="SET"/>
    <property type="match status" value="1"/>
</dbReference>
<keyword evidence="7" id="KW-0677">Repeat</keyword>
<keyword evidence="8" id="KW-0256">Endoplasmic reticulum</keyword>
<dbReference type="EMBL" id="CAMXCT030003223">
    <property type="protein sequence ID" value="CAL4790479.1"/>
    <property type="molecule type" value="Genomic_DNA"/>
</dbReference>
<dbReference type="PROSITE" id="PS00678">
    <property type="entry name" value="WD_REPEATS_1"/>
    <property type="match status" value="3"/>
</dbReference>
<keyword evidence="19" id="KW-1185">Reference proteome</keyword>
<feature type="transmembrane region" description="Helical" evidence="15">
    <location>
        <begin position="477"/>
        <end position="497"/>
    </location>
</feature>
<dbReference type="EMBL" id="CAMXCT020003223">
    <property type="protein sequence ID" value="CAL1156542.1"/>
    <property type="molecule type" value="Genomic_DNA"/>
</dbReference>
<keyword evidence="4" id="KW-0813">Transport</keyword>
<keyword evidence="5 13" id="KW-0853">WD repeat</keyword>
<dbReference type="InterPro" id="IPR001214">
    <property type="entry name" value="SET_dom"/>
</dbReference>
<dbReference type="SMART" id="SM00320">
    <property type="entry name" value="WD40"/>
    <property type="match status" value="14"/>
</dbReference>
<dbReference type="PANTHER" id="PTHR19879:SF9">
    <property type="entry name" value="TRANSCRIPTION INITIATION FACTOR TFIID SUBUNIT 5"/>
    <property type="match status" value="1"/>
</dbReference>
<dbReference type="GO" id="GO:0000139">
    <property type="term" value="C:Golgi membrane"/>
    <property type="evidence" value="ECO:0007669"/>
    <property type="project" value="UniProtKB-SubCell"/>
</dbReference>
<dbReference type="PROSITE" id="PS50082">
    <property type="entry name" value="WD_REPEATS_2"/>
    <property type="match status" value="3"/>
</dbReference>
<dbReference type="InterPro" id="IPR019775">
    <property type="entry name" value="WD40_repeat_CS"/>
</dbReference>
<comment type="subcellular location">
    <subcellularLocation>
        <location evidence="1">Endoplasmic reticulum membrane</location>
        <topology evidence="1">Multi-pass membrane protein</topology>
    </subcellularLocation>
    <subcellularLocation>
        <location evidence="2">Golgi apparatus membrane</location>
        <topology evidence="2">Multi-pass membrane protein</topology>
    </subcellularLocation>
</comment>
<dbReference type="Gene3D" id="2.130.10.10">
    <property type="entry name" value="YVTN repeat-like/Quinoprotein amine dehydrogenase"/>
    <property type="match status" value="5"/>
</dbReference>
<accession>A0A9P1D5Y8</accession>
<reference evidence="18 19" key="2">
    <citation type="submission" date="2024-05" db="EMBL/GenBank/DDBJ databases">
        <authorList>
            <person name="Chen Y."/>
            <person name="Shah S."/>
            <person name="Dougan E. K."/>
            <person name="Thang M."/>
            <person name="Chan C."/>
        </authorList>
    </citation>
    <scope>NUCLEOTIDE SEQUENCE [LARGE SCALE GENOMIC DNA]</scope>
</reference>
<evidence type="ECO:0000256" key="15">
    <source>
        <dbReference type="SAM" id="Phobius"/>
    </source>
</evidence>
<sequence length="1982" mass="216701">MCHGLWAPLVAPTRLPGSLPRRQNGRRKASWKLRRSEVATSSCLVALARRRSRYVTPEEDFEVAVSYTDVKVEDTQDGRGKCLVTLRPLQPGELILSEKPLFLRPQGWSQRRVAMQLGRLPWPIRSRMLELAEAPIDSKDQDDGAGGALLRVLRANGLQSLQGTSVCHVISRANHSCRPNATLRPEVSGAISLVAVTELEAGDEILISYLSGEDLLRPTWVRRKELQRGPWKFRCECPRCQAIDDTRGMQCDRCGRGYHWPLGETWSPCSECKAEAKAADLEEAERFWHRELSQLDRAGDLYDSIAERLYDAMAGSSELRPAAGRHWVHAFACRACASARPGRLAPLKAARAARQLAAFVKRLRPGYSTAHAEALLLRATAFAGKRLKPRARLLMNFWSQRALQEAEPLLGAHHEMVRHLKELQNAAEEKRSGTANLKVRPPVDNQPGGPTIFVKPMVQRGILHDFRPEVLPSTASFAMVLLLLEVGLAKMGFYVVGSAVPFLEIMANCSYKYVQVTLMVIARILTGPNMIYWVFFAYFAACAAWVVRRFLLHFEPSGMKEQYGVAPSAMHGHVILGLAVAQLPLCWLLTPSAVLPEIPWYRHRPLSRNTMASARPDVNGPAEKLITELQQSRKMHMIEYLQAKLLEDQRRSLKHFECVQSGLSIMRAGALRSRPSTSPAASMAAATADDLGLQRLSFSETLRAEVEASRSACGIGPEVSRTKTAPETATTMAQIPEQPELERPKTTPGTRDGSQSLNTRGFKSMKTAGTVKFQSASGSGPLGVSWTDEEEQEFYRFHEESFYASNVRDLTGLSDQALFRQKGQSKVLSQSSDVITFDFGDLGRRLAIADREGQLSVWNVADREKIWSSSISSCTTMAFSLSGKFIAAVNNEGVIHFWNLSSNPQSAPLQTFNAGSKVNALAFADKGLALSTAEKVVLLAAPSLQEVAVLPQTGDVRELSFSPDGAFLVAAGLHVDPRSSIMVEDGDPSAGAVFWSVTDSFRRLGAMVFRQVLRATTFRPDGKLLALAGDNKLITLLDVLNDFDHDGDLPCGQPVRALAWSPNLRCLASGGEDHTVTVWDLASKHVLFQMDPMKDWIFKLAWSATGLLAFSHLGAQGVRLAPLEEVQDKKEMTLERPNTEEDLEEKETPQFVFLVKVASSPGGPVEPKKVLEEEGFNVNIARDRVDLDPLALDLSCKNPGLQVAAQDPTYVTGHHLISCGFTPHETLMIAGEDIFEFEVENRAKKREIHLRDVAKALAVSPCGGYLAVANAFLVTVHRLMSKGQEAVLNQKVTSNVVALAFSAQHFLAVGTIEKKVLVFHLEDNKEPAILSVQVNSLCFSPAGNLLAVPGGSDGSGKVSLWQVAGESCEFAGLVKTRNVANVACFTEPGKVLAVGCEDSRVVLLAVEHGFKCWSELRCNFPVHYLTLSGSFLAAGGDRDICVFNISSSQIALQLPRQEERIQGISLSTSGSLLACCFRGHVTLLPLESATEVRTSMKVPDDKDRYKSRGTVTSLSLKSSPSDVMHTIHLSFADVQAGQDAGLQVSRSLKSTGSCANLDAGDAEEGKPSFHKSVSLPFESKAGEDSIDTEAYIPVDGDGEVSPPPWLLKPRISVTDMSQGEASRCTTPGEKEEDPEARALRKRQLLARDLGLDPAIQSKISIAEREGEAPIKLKHKDEVQSLSFHPSGSSLVAGGYDQELVLWNADSHSVTAQHHIESEIVAVCFSPCGEYVFCADSEREINVFKANTLELLAAEVLKEHFGCLAGISSPTQLLAVGCTAVVKIFSVPKLEEVISLEHGGQVHSLSFSPSLGMLAAAGGIDLTNGLLDYTKDHGDCKKAMVWKSTDMAGLWDEVTTINYKDFCHAAAFSPCGTALALAGEDRMISILSVGKNFQKATELPCGAGIRCLSWSYSSRLLASAGEDMRVSVWDVLFKRVVLHLPKADDWLCSLSFSSDSKWLATCGYGQNTVDLWPIEVEEKEFLC</sequence>
<protein>
    <submittedName>
        <fullName evidence="18">Anaphase-promoting complex subunit 4 WD40 domain-containing protein</fullName>
    </submittedName>
</protein>
<keyword evidence="12 15" id="KW-0472">Membrane</keyword>
<dbReference type="Proteomes" id="UP001152797">
    <property type="component" value="Unassembled WGS sequence"/>
</dbReference>
<evidence type="ECO:0000256" key="8">
    <source>
        <dbReference type="ARBA" id="ARBA00022824"/>
    </source>
</evidence>
<evidence type="ECO:0000256" key="5">
    <source>
        <dbReference type="ARBA" id="ARBA00022574"/>
    </source>
</evidence>
<dbReference type="SUPFAM" id="SSF82199">
    <property type="entry name" value="SET domain"/>
    <property type="match status" value="1"/>
</dbReference>
<dbReference type="Gene3D" id="2.170.270.10">
    <property type="entry name" value="SET domain"/>
    <property type="match status" value="1"/>
</dbReference>
<dbReference type="SMART" id="SM00317">
    <property type="entry name" value="SET"/>
    <property type="match status" value="1"/>
</dbReference>
<dbReference type="Pfam" id="PF03878">
    <property type="entry name" value="YIF1"/>
    <property type="match status" value="1"/>
</dbReference>
<gene>
    <name evidence="17" type="ORF">C1SCF055_LOCUS29057</name>
</gene>
<keyword evidence="6 15" id="KW-0812">Transmembrane</keyword>
<evidence type="ECO:0000256" key="10">
    <source>
        <dbReference type="ARBA" id="ARBA00022989"/>
    </source>
</evidence>
<dbReference type="InterPro" id="IPR011047">
    <property type="entry name" value="Quinoprotein_ADH-like_sf"/>
</dbReference>
<evidence type="ECO:0000256" key="7">
    <source>
        <dbReference type="ARBA" id="ARBA00022737"/>
    </source>
</evidence>
<comment type="similarity">
    <text evidence="3">Belongs to the YIF1 family.</text>
</comment>
<dbReference type="GO" id="GO:0015031">
    <property type="term" value="P:protein transport"/>
    <property type="evidence" value="ECO:0007669"/>
    <property type="project" value="UniProtKB-KW"/>
</dbReference>
<evidence type="ECO:0000256" key="12">
    <source>
        <dbReference type="ARBA" id="ARBA00023136"/>
    </source>
</evidence>
<dbReference type="SUPFAM" id="SSF50998">
    <property type="entry name" value="Quinoprotein alcohol dehydrogenase-like"/>
    <property type="match status" value="1"/>
</dbReference>
<dbReference type="InterPro" id="IPR005578">
    <property type="entry name" value="Yif1_fam"/>
</dbReference>
<feature type="compositionally biased region" description="Polar residues" evidence="14">
    <location>
        <begin position="722"/>
        <end position="733"/>
    </location>
</feature>
<dbReference type="EMBL" id="CAMXCT010003223">
    <property type="protein sequence ID" value="CAI4003167.1"/>
    <property type="molecule type" value="Genomic_DNA"/>
</dbReference>
<evidence type="ECO:0000256" key="11">
    <source>
        <dbReference type="ARBA" id="ARBA00023034"/>
    </source>
</evidence>
<reference evidence="17" key="1">
    <citation type="submission" date="2022-10" db="EMBL/GenBank/DDBJ databases">
        <authorList>
            <person name="Chen Y."/>
            <person name="Dougan E. K."/>
            <person name="Chan C."/>
            <person name="Rhodes N."/>
            <person name="Thang M."/>
        </authorList>
    </citation>
    <scope>NUCLEOTIDE SEQUENCE</scope>
</reference>
<evidence type="ECO:0000256" key="9">
    <source>
        <dbReference type="ARBA" id="ARBA00022927"/>
    </source>
</evidence>
<dbReference type="OrthoDB" id="425078at2759"/>
<dbReference type="GO" id="GO:0005789">
    <property type="term" value="C:endoplasmic reticulum membrane"/>
    <property type="evidence" value="ECO:0007669"/>
    <property type="project" value="UniProtKB-SubCell"/>
</dbReference>
<evidence type="ECO:0000256" key="13">
    <source>
        <dbReference type="PROSITE-ProRule" id="PRU00221"/>
    </source>
</evidence>
<dbReference type="PROSITE" id="PS50280">
    <property type="entry name" value="SET"/>
    <property type="match status" value="1"/>
</dbReference>
<dbReference type="SUPFAM" id="SSF82171">
    <property type="entry name" value="DPP6 N-terminal domain-like"/>
    <property type="match status" value="1"/>
</dbReference>
<feature type="region of interest" description="Disordered" evidence="14">
    <location>
        <begin position="717"/>
        <end position="759"/>
    </location>
</feature>
<evidence type="ECO:0000259" key="16">
    <source>
        <dbReference type="PROSITE" id="PS50280"/>
    </source>
</evidence>
<dbReference type="PROSITE" id="PS50294">
    <property type="entry name" value="WD_REPEATS_REGION"/>
    <property type="match status" value="2"/>
</dbReference>
<comment type="caution">
    <text evidence="17">The sequence shown here is derived from an EMBL/GenBank/DDBJ whole genome shotgun (WGS) entry which is preliminary data.</text>
</comment>
<keyword evidence="9" id="KW-0653">Protein transport</keyword>
<dbReference type="GO" id="GO:0006888">
    <property type="term" value="P:endoplasmic reticulum to Golgi vesicle-mediated transport"/>
    <property type="evidence" value="ECO:0007669"/>
    <property type="project" value="InterPro"/>
</dbReference>
<evidence type="ECO:0000313" key="17">
    <source>
        <dbReference type="EMBL" id="CAI4003167.1"/>
    </source>
</evidence>
<dbReference type="CDD" id="cd20071">
    <property type="entry name" value="SET_SMYD"/>
    <property type="match status" value="1"/>
</dbReference>
<evidence type="ECO:0000256" key="6">
    <source>
        <dbReference type="ARBA" id="ARBA00022692"/>
    </source>
</evidence>
<feature type="domain" description="SET" evidence="16">
    <location>
        <begin position="59"/>
        <end position="210"/>
    </location>
</feature>
<evidence type="ECO:0000256" key="4">
    <source>
        <dbReference type="ARBA" id="ARBA00022448"/>
    </source>
</evidence>